<keyword evidence="2" id="KW-1185">Reference proteome</keyword>
<dbReference type="EMBL" id="KQ971312">
    <property type="protein sequence ID" value="EEZ98256.1"/>
    <property type="molecule type" value="Genomic_DNA"/>
</dbReference>
<name>D6W8U6_TRICA</name>
<accession>D6W8U6</accession>
<evidence type="ECO:0000313" key="2">
    <source>
        <dbReference type="Proteomes" id="UP000007266"/>
    </source>
</evidence>
<proteinExistence type="predicted"/>
<reference evidence="1 2" key="1">
    <citation type="journal article" date="2008" name="Nature">
        <title>The genome of the model beetle and pest Tribolium castaneum.</title>
        <authorList>
            <consortium name="Tribolium Genome Sequencing Consortium"/>
            <person name="Richards S."/>
            <person name="Gibbs R.A."/>
            <person name="Weinstock G.M."/>
            <person name="Brown S.J."/>
            <person name="Denell R."/>
            <person name="Beeman R.W."/>
            <person name="Gibbs R."/>
            <person name="Beeman R.W."/>
            <person name="Brown S.J."/>
            <person name="Bucher G."/>
            <person name="Friedrich M."/>
            <person name="Grimmelikhuijzen C.J."/>
            <person name="Klingler M."/>
            <person name="Lorenzen M."/>
            <person name="Richards S."/>
            <person name="Roth S."/>
            <person name="Schroder R."/>
            <person name="Tautz D."/>
            <person name="Zdobnov E.M."/>
            <person name="Muzny D."/>
            <person name="Gibbs R.A."/>
            <person name="Weinstock G.M."/>
            <person name="Attaway T."/>
            <person name="Bell S."/>
            <person name="Buhay C.J."/>
            <person name="Chandrabose M.N."/>
            <person name="Chavez D."/>
            <person name="Clerk-Blankenburg K.P."/>
            <person name="Cree A."/>
            <person name="Dao M."/>
            <person name="Davis C."/>
            <person name="Chacko J."/>
            <person name="Dinh H."/>
            <person name="Dugan-Rocha S."/>
            <person name="Fowler G."/>
            <person name="Garner T.T."/>
            <person name="Garnes J."/>
            <person name="Gnirke A."/>
            <person name="Hawes A."/>
            <person name="Hernandez J."/>
            <person name="Hines S."/>
            <person name="Holder M."/>
            <person name="Hume J."/>
            <person name="Jhangiani S.N."/>
            <person name="Joshi V."/>
            <person name="Khan Z.M."/>
            <person name="Jackson L."/>
            <person name="Kovar C."/>
            <person name="Kowis A."/>
            <person name="Lee S."/>
            <person name="Lewis L.R."/>
            <person name="Margolis J."/>
            <person name="Morgan M."/>
            <person name="Nazareth L.V."/>
            <person name="Nguyen N."/>
            <person name="Okwuonu G."/>
            <person name="Parker D."/>
            <person name="Richards S."/>
            <person name="Ruiz S.J."/>
            <person name="Santibanez J."/>
            <person name="Savard J."/>
            <person name="Scherer S.E."/>
            <person name="Schneider B."/>
            <person name="Sodergren E."/>
            <person name="Tautz D."/>
            <person name="Vattahil S."/>
            <person name="Villasana D."/>
            <person name="White C.S."/>
            <person name="Wright R."/>
            <person name="Park Y."/>
            <person name="Beeman R.W."/>
            <person name="Lord J."/>
            <person name="Oppert B."/>
            <person name="Lorenzen M."/>
            <person name="Brown S."/>
            <person name="Wang L."/>
            <person name="Savard J."/>
            <person name="Tautz D."/>
            <person name="Richards S."/>
            <person name="Weinstock G."/>
            <person name="Gibbs R.A."/>
            <person name="Liu Y."/>
            <person name="Worley K."/>
            <person name="Weinstock G."/>
            <person name="Elsik C.G."/>
            <person name="Reese J.T."/>
            <person name="Elhaik E."/>
            <person name="Landan G."/>
            <person name="Graur D."/>
            <person name="Arensburger P."/>
            <person name="Atkinson P."/>
            <person name="Beeman R.W."/>
            <person name="Beidler J."/>
            <person name="Brown S.J."/>
            <person name="Demuth J.P."/>
            <person name="Drury D.W."/>
            <person name="Du Y.Z."/>
            <person name="Fujiwara H."/>
            <person name="Lorenzen M."/>
            <person name="Maselli V."/>
            <person name="Osanai M."/>
            <person name="Park Y."/>
            <person name="Robertson H.M."/>
            <person name="Tu Z."/>
            <person name="Wang J.J."/>
            <person name="Wang S."/>
            <person name="Richards S."/>
            <person name="Song H."/>
            <person name="Zhang L."/>
            <person name="Sodergren E."/>
            <person name="Werner D."/>
            <person name="Stanke M."/>
            <person name="Morgenstern B."/>
            <person name="Solovyev V."/>
            <person name="Kosarev P."/>
            <person name="Brown G."/>
            <person name="Chen H.C."/>
            <person name="Ermolaeva O."/>
            <person name="Hlavina W."/>
            <person name="Kapustin Y."/>
            <person name="Kiryutin B."/>
            <person name="Kitts P."/>
            <person name="Maglott D."/>
            <person name="Pruitt K."/>
            <person name="Sapojnikov V."/>
            <person name="Souvorov A."/>
            <person name="Mackey A.J."/>
            <person name="Waterhouse R.M."/>
            <person name="Wyder S."/>
            <person name="Zdobnov E.M."/>
            <person name="Zdobnov E.M."/>
            <person name="Wyder S."/>
            <person name="Kriventseva E.V."/>
            <person name="Kadowaki T."/>
            <person name="Bork P."/>
            <person name="Aranda M."/>
            <person name="Bao R."/>
            <person name="Beermann A."/>
            <person name="Berns N."/>
            <person name="Bolognesi R."/>
            <person name="Bonneton F."/>
            <person name="Bopp D."/>
            <person name="Brown S.J."/>
            <person name="Bucher G."/>
            <person name="Butts T."/>
            <person name="Chaumot A."/>
            <person name="Denell R.E."/>
            <person name="Ferrier D.E."/>
            <person name="Friedrich M."/>
            <person name="Gordon C.M."/>
            <person name="Jindra M."/>
            <person name="Klingler M."/>
            <person name="Lan Q."/>
            <person name="Lattorff H.M."/>
            <person name="Laudet V."/>
            <person name="von Levetsow C."/>
            <person name="Liu Z."/>
            <person name="Lutz R."/>
            <person name="Lynch J.A."/>
            <person name="da Fonseca R.N."/>
            <person name="Posnien N."/>
            <person name="Reuter R."/>
            <person name="Roth S."/>
            <person name="Savard J."/>
            <person name="Schinko J.B."/>
            <person name="Schmitt C."/>
            <person name="Schoppmeier M."/>
            <person name="Schroder R."/>
            <person name="Shippy T.D."/>
            <person name="Simonnet F."/>
            <person name="Marques-Souza H."/>
            <person name="Tautz D."/>
            <person name="Tomoyasu Y."/>
            <person name="Trauner J."/>
            <person name="Van der Zee M."/>
            <person name="Vervoort M."/>
            <person name="Wittkopp N."/>
            <person name="Wimmer E.A."/>
            <person name="Yang X."/>
            <person name="Jones A.K."/>
            <person name="Sattelle D.B."/>
            <person name="Ebert P.R."/>
            <person name="Nelson D."/>
            <person name="Scott J.G."/>
            <person name="Beeman R.W."/>
            <person name="Muthukrishnan S."/>
            <person name="Kramer K.J."/>
            <person name="Arakane Y."/>
            <person name="Beeman R.W."/>
            <person name="Zhu Q."/>
            <person name="Hogenkamp D."/>
            <person name="Dixit R."/>
            <person name="Oppert B."/>
            <person name="Jiang H."/>
            <person name="Zou Z."/>
            <person name="Marshall J."/>
            <person name="Elpidina E."/>
            <person name="Vinokurov K."/>
            <person name="Oppert C."/>
            <person name="Zou Z."/>
            <person name="Evans J."/>
            <person name="Lu Z."/>
            <person name="Zhao P."/>
            <person name="Sumathipala N."/>
            <person name="Altincicek B."/>
            <person name="Vilcinskas A."/>
            <person name="Williams M."/>
            <person name="Hultmark D."/>
            <person name="Hetru C."/>
            <person name="Jiang H."/>
            <person name="Grimmelikhuijzen C.J."/>
            <person name="Hauser F."/>
            <person name="Cazzamali G."/>
            <person name="Williamson M."/>
            <person name="Park Y."/>
            <person name="Li B."/>
            <person name="Tanaka Y."/>
            <person name="Predel R."/>
            <person name="Neupert S."/>
            <person name="Schachtner J."/>
            <person name="Verleyen P."/>
            <person name="Raible F."/>
            <person name="Bork P."/>
            <person name="Friedrich M."/>
            <person name="Walden K.K."/>
            <person name="Robertson H.M."/>
            <person name="Angeli S."/>
            <person name="Foret S."/>
            <person name="Bucher G."/>
            <person name="Schuetz S."/>
            <person name="Maleszka R."/>
            <person name="Wimmer E.A."/>
            <person name="Beeman R.W."/>
            <person name="Lorenzen M."/>
            <person name="Tomoyasu Y."/>
            <person name="Miller S.C."/>
            <person name="Grossmann D."/>
            <person name="Bucher G."/>
        </authorList>
    </citation>
    <scope>NUCLEOTIDE SEQUENCE [LARGE SCALE GENOMIC DNA]</scope>
    <source>
        <strain evidence="1 2">Georgia GA2</strain>
    </source>
</reference>
<dbReference type="AlphaFoldDB" id="D6W8U6"/>
<dbReference type="HOGENOM" id="CLU_2609157_0_0_1"/>
<sequence length="79" mass="8791">MNSANLADGKGAMRRVVICQTEGRRDRFGDIGALLDTQNSALFILGNPVSSHDKNALRIERLVSNEFASYFIPRWGHKS</sequence>
<evidence type="ECO:0000313" key="1">
    <source>
        <dbReference type="EMBL" id="EEZ98256.1"/>
    </source>
</evidence>
<gene>
    <name evidence="1" type="primary">GLEAN_00698</name>
    <name evidence="1" type="ORF">TcasGA2_TC000698</name>
</gene>
<reference evidence="1 2" key="2">
    <citation type="journal article" date="2010" name="Nucleic Acids Res.">
        <title>BeetleBase in 2010: revisions to provide comprehensive genomic information for Tribolium castaneum.</title>
        <authorList>
            <person name="Kim H.S."/>
            <person name="Murphy T."/>
            <person name="Xia J."/>
            <person name="Caragea D."/>
            <person name="Park Y."/>
            <person name="Beeman R.W."/>
            <person name="Lorenzen M.D."/>
            <person name="Butcher S."/>
            <person name="Manak J.R."/>
            <person name="Brown S.J."/>
        </authorList>
    </citation>
    <scope>GENOME REANNOTATION</scope>
    <source>
        <strain evidence="1 2">Georgia GA2</strain>
    </source>
</reference>
<protein>
    <submittedName>
        <fullName evidence="1">Uncharacterized protein</fullName>
    </submittedName>
</protein>
<dbReference type="Proteomes" id="UP000007266">
    <property type="component" value="Linkage group 2"/>
</dbReference>
<organism evidence="1 2">
    <name type="scientific">Tribolium castaneum</name>
    <name type="common">Red flour beetle</name>
    <dbReference type="NCBI Taxonomy" id="7070"/>
    <lineage>
        <taxon>Eukaryota</taxon>
        <taxon>Metazoa</taxon>
        <taxon>Ecdysozoa</taxon>
        <taxon>Arthropoda</taxon>
        <taxon>Hexapoda</taxon>
        <taxon>Insecta</taxon>
        <taxon>Pterygota</taxon>
        <taxon>Neoptera</taxon>
        <taxon>Endopterygota</taxon>
        <taxon>Coleoptera</taxon>
        <taxon>Polyphaga</taxon>
        <taxon>Cucujiformia</taxon>
        <taxon>Tenebrionidae</taxon>
        <taxon>Tenebrionidae incertae sedis</taxon>
        <taxon>Tribolium</taxon>
    </lineage>
</organism>